<dbReference type="Proteomes" id="UP000289830">
    <property type="component" value="Segment"/>
</dbReference>
<evidence type="ECO:0000313" key="2">
    <source>
        <dbReference type="Proteomes" id="UP000289830"/>
    </source>
</evidence>
<organism evidence="1 2">
    <name type="scientific">Polar bear adenovirus 1</name>
    <dbReference type="NCBI Taxonomy" id="2250215"/>
    <lineage>
        <taxon>Viruses</taxon>
        <taxon>Varidnaviria</taxon>
        <taxon>Bamfordvirae</taxon>
        <taxon>Preplasmiviricota</taxon>
        <taxon>Polisuviricotina</taxon>
        <taxon>Pharingeaviricetes</taxon>
        <taxon>Rowavirales</taxon>
        <taxon>Adenoviridae</taxon>
        <taxon>Mastadenovirus</taxon>
        <taxon>Mastadenovirus ursi</taxon>
        <taxon>Polar bear mastadenovirus A</taxon>
    </lineage>
</organism>
<dbReference type="GeneID" id="41702261"/>
<sequence>MSWGCMWCLCACILDCATVCVSEPALWPLLTYVSHCRMSACNVTDLRSAFTVDFCVCSYSDVCADVGGEAKGILEDRLWRFSMECLSGCGVMYTSCVSHYDEAEDAQHFFITIAGEGASDYAHLYVYQCTGFMSESFLAATGYQLMCSTSTKKSTFPDVRF</sequence>
<dbReference type="EMBL" id="MF773580">
    <property type="protein sequence ID" value="AXI68671.1"/>
    <property type="molecule type" value="Genomic_DNA"/>
</dbReference>
<name>A0A345S518_9ADEN</name>
<dbReference type="KEGG" id="vg:41702261"/>
<dbReference type="RefSeq" id="YP_009553577.1">
    <property type="nucleotide sequence ID" value="NC_040811.1"/>
</dbReference>
<proteinExistence type="predicted"/>
<protein>
    <submittedName>
        <fullName evidence="1">E4 ORFB</fullName>
    </submittedName>
</protein>
<evidence type="ECO:0000313" key="1">
    <source>
        <dbReference type="EMBL" id="AXI68671.1"/>
    </source>
</evidence>
<reference evidence="1 2" key="1">
    <citation type="submission" date="2017-08" db="EMBL/GenBank/DDBJ databases">
        <title>Genomic and phylogenetic analysis of a novel adenovirus found in polar bear (Ursus maritimus).</title>
        <authorList>
            <person name="Boszormenyi K.P."/>
            <person name="Podgorski I.I."/>
            <person name="Sos E."/>
            <person name="Harrach B."/>
        </authorList>
    </citation>
    <scope>NUCLEOTIDE SEQUENCE [LARGE SCALE GENOMIC DNA]</scope>
    <source>
        <strain evidence="1">BK35</strain>
    </source>
</reference>
<accession>A0A345S518</accession>
<keyword evidence="2" id="KW-1185">Reference proteome</keyword>